<evidence type="ECO:0000313" key="6">
    <source>
        <dbReference type="Proteomes" id="UP000576550"/>
    </source>
</evidence>
<dbReference type="SUPFAM" id="SSF52540">
    <property type="entry name" value="P-loop containing nucleoside triphosphate hydrolases"/>
    <property type="match status" value="1"/>
</dbReference>
<keyword evidence="3 5" id="KW-0067">ATP-binding</keyword>
<evidence type="ECO:0000256" key="2">
    <source>
        <dbReference type="ARBA" id="ARBA00022741"/>
    </source>
</evidence>
<evidence type="ECO:0000256" key="3">
    <source>
        <dbReference type="ARBA" id="ARBA00022840"/>
    </source>
</evidence>
<dbReference type="PANTHER" id="PTHR42711:SF4">
    <property type="entry name" value="ABC TRANSPORTER RELATED"/>
    <property type="match status" value="1"/>
</dbReference>
<proteinExistence type="predicted"/>
<dbReference type="InterPro" id="IPR003593">
    <property type="entry name" value="AAA+_ATPase"/>
</dbReference>
<dbReference type="InterPro" id="IPR003439">
    <property type="entry name" value="ABC_transporter-like_ATP-bd"/>
</dbReference>
<comment type="caution">
    <text evidence="5">The sequence shown here is derived from an EMBL/GenBank/DDBJ whole genome shotgun (WGS) entry which is preliminary data.</text>
</comment>
<dbReference type="InterPro" id="IPR027417">
    <property type="entry name" value="P-loop_NTPase"/>
</dbReference>
<protein>
    <submittedName>
        <fullName evidence="5">ATP-binding cassette domain-containing protein</fullName>
    </submittedName>
</protein>
<name>A0A832QD84_9BACT</name>
<dbReference type="Gene3D" id="3.40.50.300">
    <property type="entry name" value="P-loop containing nucleotide triphosphate hydrolases"/>
    <property type="match status" value="1"/>
</dbReference>
<dbReference type="Pfam" id="PF00005">
    <property type="entry name" value="ABC_tran"/>
    <property type="match status" value="1"/>
</dbReference>
<accession>A0A832QD84</accession>
<evidence type="ECO:0000256" key="1">
    <source>
        <dbReference type="ARBA" id="ARBA00022448"/>
    </source>
</evidence>
<dbReference type="PANTHER" id="PTHR42711">
    <property type="entry name" value="ABC TRANSPORTER ATP-BINDING PROTEIN"/>
    <property type="match status" value="1"/>
</dbReference>
<evidence type="ECO:0000259" key="4">
    <source>
        <dbReference type="PROSITE" id="PS50893"/>
    </source>
</evidence>
<dbReference type="SMART" id="SM00382">
    <property type="entry name" value="AAA"/>
    <property type="match status" value="1"/>
</dbReference>
<keyword evidence="2" id="KW-0547">Nucleotide-binding</keyword>
<dbReference type="GO" id="GO:0016887">
    <property type="term" value="F:ATP hydrolysis activity"/>
    <property type="evidence" value="ECO:0007669"/>
    <property type="project" value="InterPro"/>
</dbReference>
<dbReference type="PROSITE" id="PS50893">
    <property type="entry name" value="ABC_TRANSPORTER_2"/>
    <property type="match status" value="1"/>
</dbReference>
<organism evidence="5 6">
    <name type="scientific">Candidatus Dojkabacteria bacterium</name>
    <dbReference type="NCBI Taxonomy" id="2099670"/>
    <lineage>
        <taxon>Bacteria</taxon>
        <taxon>Candidatus Dojkabacteria</taxon>
    </lineage>
</organism>
<dbReference type="EMBL" id="DUTP01000001">
    <property type="protein sequence ID" value="HHX99143.1"/>
    <property type="molecule type" value="Genomic_DNA"/>
</dbReference>
<dbReference type="GO" id="GO:0005524">
    <property type="term" value="F:ATP binding"/>
    <property type="evidence" value="ECO:0007669"/>
    <property type="project" value="UniProtKB-KW"/>
</dbReference>
<evidence type="ECO:0000313" key="5">
    <source>
        <dbReference type="EMBL" id="HHX99143.1"/>
    </source>
</evidence>
<dbReference type="InterPro" id="IPR050763">
    <property type="entry name" value="ABC_transporter_ATP-binding"/>
</dbReference>
<dbReference type="AlphaFoldDB" id="A0A832QD84"/>
<feature type="domain" description="ABC transporter" evidence="4">
    <location>
        <begin position="5"/>
        <end position="253"/>
    </location>
</feature>
<dbReference type="Proteomes" id="UP000576550">
    <property type="component" value="Unassembled WGS sequence"/>
</dbReference>
<sequence>MKDTITIKDLRKTFKVPLGSSGKFFGKREFKTVVAVNNISFNVKKGELVGFIGKNGAGKTTTLKCLSGLLVPDSGEVEVLGYIPSKREYDFLQKISMVMGNRSQLWWELPANDTFLLNKEIYQIEGEEYEKILNEMVGRLGVKDLLDVPVRKLSLGERMKCEFIASLLHAPELIFFDEPTLGLDIISQKNLRDFLVDYHKEYDSTIILTSHNMEDIRGVCKRVIIIDNGKILYDGELQELIAKTPDMSLEEIVRKMFTS</sequence>
<reference evidence="5 6" key="1">
    <citation type="journal article" date="2020" name="Biotechnol. Biofuels">
        <title>New insights from the biogas microbiome by comprehensive genome-resolved metagenomics of nearly 1600 species originating from multiple anaerobic digesters.</title>
        <authorList>
            <person name="Campanaro S."/>
            <person name="Treu L."/>
            <person name="Rodriguez-R L.M."/>
            <person name="Kovalovszki A."/>
            <person name="Ziels R.M."/>
            <person name="Maus I."/>
            <person name="Zhu X."/>
            <person name="Kougias P.G."/>
            <person name="Basile A."/>
            <person name="Luo G."/>
            <person name="Schluter A."/>
            <person name="Konstantinidis K.T."/>
            <person name="Angelidaki I."/>
        </authorList>
    </citation>
    <scope>NUCLEOTIDE SEQUENCE [LARGE SCALE GENOMIC DNA]</scope>
    <source>
        <strain evidence="5">AS05jafATM_89</strain>
    </source>
</reference>
<keyword evidence="1" id="KW-0813">Transport</keyword>
<gene>
    <name evidence="5" type="ORF">GX533_00435</name>
</gene>